<proteinExistence type="predicted"/>
<dbReference type="EMBL" id="UFWD01000001">
    <property type="protein sequence ID" value="SUY22690.1"/>
    <property type="molecule type" value="Genomic_DNA"/>
</dbReference>
<dbReference type="AlphaFoldDB" id="A0A381I751"/>
<feature type="domain" description="MoaB/Mog" evidence="1">
    <location>
        <begin position="3"/>
        <end position="33"/>
    </location>
</feature>
<protein>
    <submittedName>
        <fullName evidence="2">Molybdopterin biosynthesis protein</fullName>
    </submittedName>
</protein>
<organism evidence="2">
    <name type="scientific">Clostridioides difficile</name>
    <name type="common">Peptoclostridium difficile</name>
    <dbReference type="NCBI Taxonomy" id="1496"/>
    <lineage>
        <taxon>Bacteria</taxon>
        <taxon>Bacillati</taxon>
        <taxon>Bacillota</taxon>
        <taxon>Clostridia</taxon>
        <taxon>Peptostreptococcales</taxon>
        <taxon>Peptostreptococcaceae</taxon>
        <taxon>Clostridioides</taxon>
    </lineage>
</organism>
<reference evidence="2" key="1">
    <citation type="submission" date="2018-06" db="EMBL/GenBank/DDBJ databases">
        <authorList>
            <consortium name="Pathogen Informatics"/>
            <person name="Doyle S."/>
        </authorList>
    </citation>
    <scope>NUCLEOTIDE SEQUENCE</scope>
    <source>
        <strain evidence="2">NCTC13307</strain>
    </source>
</reference>
<dbReference type="Gene3D" id="3.40.980.10">
    <property type="entry name" value="MoaB/Mog-like domain"/>
    <property type="match status" value="1"/>
</dbReference>
<dbReference type="InterPro" id="IPR036425">
    <property type="entry name" value="MoaB/Mog-like_dom_sf"/>
</dbReference>
<sequence>MLQSVDFLITTGGVSVGDKDLIPDVFKKNRGNRIILEDKH</sequence>
<dbReference type="InterPro" id="IPR001453">
    <property type="entry name" value="MoaB/Mog_dom"/>
</dbReference>
<evidence type="ECO:0000313" key="2">
    <source>
        <dbReference type="EMBL" id="SUY22690.1"/>
    </source>
</evidence>
<evidence type="ECO:0000259" key="1">
    <source>
        <dbReference type="Pfam" id="PF00994"/>
    </source>
</evidence>
<dbReference type="Pfam" id="PF00994">
    <property type="entry name" value="MoCF_biosynth"/>
    <property type="match status" value="1"/>
</dbReference>
<accession>A0A381I751</accession>
<gene>
    <name evidence="2" type="ORF">NCTC13307_01333</name>
</gene>
<name>A0A381I751_CLODI</name>
<dbReference type="SUPFAM" id="SSF53218">
    <property type="entry name" value="Molybdenum cofactor biosynthesis proteins"/>
    <property type="match status" value="1"/>
</dbReference>